<feature type="region of interest" description="Disordered" evidence="1">
    <location>
        <begin position="392"/>
        <end position="468"/>
    </location>
</feature>
<evidence type="ECO:0000313" key="3">
    <source>
        <dbReference type="Proteomes" id="UP000481288"/>
    </source>
</evidence>
<proteinExistence type="predicted"/>
<evidence type="ECO:0000313" key="2">
    <source>
        <dbReference type="EMBL" id="TVY54912.1"/>
    </source>
</evidence>
<feature type="region of interest" description="Disordered" evidence="1">
    <location>
        <begin position="53"/>
        <end position="146"/>
    </location>
</feature>
<evidence type="ECO:0000256" key="1">
    <source>
        <dbReference type="SAM" id="MobiDB-lite"/>
    </source>
</evidence>
<feature type="compositionally biased region" description="Basic and acidic residues" evidence="1">
    <location>
        <begin position="183"/>
        <end position="198"/>
    </location>
</feature>
<feature type="compositionally biased region" description="Polar residues" evidence="1">
    <location>
        <begin position="54"/>
        <end position="66"/>
    </location>
</feature>
<dbReference type="Proteomes" id="UP000481288">
    <property type="component" value="Unassembled WGS sequence"/>
</dbReference>
<feature type="region of interest" description="Disordered" evidence="1">
    <location>
        <begin position="183"/>
        <end position="208"/>
    </location>
</feature>
<protein>
    <recommendedName>
        <fullName evidence="4">Regulator of chromosome condensation-like protein</fullName>
    </recommendedName>
</protein>
<accession>A0A7D8YR90</accession>
<name>A0A7D8YR90_9HELO</name>
<dbReference type="EMBL" id="QGMG01000293">
    <property type="protein sequence ID" value="TVY54912.1"/>
    <property type="molecule type" value="Genomic_DNA"/>
</dbReference>
<sequence>SGNFDNPRASDSHEHADRIILDILDNTRSADEISPSGQLYNFIERYHRRRQLENPATQELPNMTSESDPERQQRNREAHGRSPLFVLPPQPTQPADSPPRERTSSRIAGMNARRARPRMLPSDRYLERQRELSGDNNVATSRNGMRGLDELRAATRELNEASSNLLQDAGRQLELASSTLRGFLHEPGDRDSPSRDSDYPGEVETNRRVKRRKLDTDKLDDGFAGFKYGKYGQVEPGKLKMEIVSCDGGIFDEPSIRGDFAAENVLKNDTTVYCTKSNRCNLVLRHQGSTVFSLKELIIKAPHTGYTAPVQEGMVFISMTSDDLLARTAQYQIQYSPPRDRRSASELSNELPPILSIRHHDDGTMTAAQARARRLYDIGLRDEDCDYRTAQIPSDFTTNAPPFQVTTECSDSEDDVSTARQRHRSLHRLMGAGLRFEDSDSDDSDRPQRLRPELDDYSGPHSPRITRRETASNITLSEAAEASQIATQEAVRAVGGELMAPHARFFIERDKSKCTVRFDPPVSGRFILLKMWSPHHSPSGNIDIQSVVAKGFAGPRFFPAVTMR</sequence>
<reference evidence="2 3" key="1">
    <citation type="submission" date="2018-05" db="EMBL/GenBank/DDBJ databases">
        <title>Whole genome sequencing for identification of molecular markers to develop diagnostic detection tools for the regulated plant pathogen Lachnellula willkommii.</title>
        <authorList>
            <person name="Giroux E."/>
            <person name="Bilodeau G."/>
        </authorList>
    </citation>
    <scope>NUCLEOTIDE SEQUENCE [LARGE SCALE GENOMIC DNA]</scope>
    <source>
        <strain evidence="2 3">CBS 625.97</strain>
    </source>
</reference>
<organism evidence="2 3">
    <name type="scientific">Lachnellula cervina</name>
    <dbReference type="NCBI Taxonomy" id="1316786"/>
    <lineage>
        <taxon>Eukaryota</taxon>
        <taxon>Fungi</taxon>
        <taxon>Dikarya</taxon>
        <taxon>Ascomycota</taxon>
        <taxon>Pezizomycotina</taxon>
        <taxon>Leotiomycetes</taxon>
        <taxon>Helotiales</taxon>
        <taxon>Lachnaceae</taxon>
        <taxon>Lachnellula</taxon>
    </lineage>
</organism>
<feature type="compositionally biased region" description="Basic and acidic residues" evidence="1">
    <location>
        <begin position="124"/>
        <end position="133"/>
    </location>
</feature>
<evidence type="ECO:0008006" key="4">
    <source>
        <dbReference type="Google" id="ProtNLM"/>
    </source>
</evidence>
<feature type="non-terminal residue" evidence="2">
    <location>
        <position position="1"/>
    </location>
</feature>
<feature type="compositionally biased region" description="Polar residues" evidence="1">
    <location>
        <begin position="392"/>
        <end position="409"/>
    </location>
</feature>
<feature type="compositionally biased region" description="Polar residues" evidence="1">
    <location>
        <begin position="134"/>
        <end position="143"/>
    </location>
</feature>
<comment type="caution">
    <text evidence="2">The sequence shown here is derived from an EMBL/GenBank/DDBJ whole genome shotgun (WGS) entry which is preliminary data.</text>
</comment>
<dbReference type="AlphaFoldDB" id="A0A7D8YR90"/>
<feature type="compositionally biased region" description="Basic and acidic residues" evidence="1">
    <location>
        <begin position="68"/>
        <end position="80"/>
    </location>
</feature>
<gene>
    <name evidence="2" type="ORF">LCER1_G006026</name>
</gene>
<keyword evidence="3" id="KW-1185">Reference proteome</keyword>
<dbReference type="OrthoDB" id="2351940at2759"/>
<feature type="compositionally biased region" description="Basic and acidic residues" evidence="1">
    <location>
        <begin position="444"/>
        <end position="454"/>
    </location>
</feature>